<dbReference type="EMBL" id="NPDX01000001">
    <property type="protein sequence ID" value="PJZ84830.1"/>
    <property type="molecule type" value="Genomic_DNA"/>
</dbReference>
<organism evidence="2 3">
    <name type="scientific">Leptospira harrisiae</name>
    <dbReference type="NCBI Taxonomy" id="2023189"/>
    <lineage>
        <taxon>Bacteria</taxon>
        <taxon>Pseudomonadati</taxon>
        <taxon>Spirochaetota</taxon>
        <taxon>Spirochaetia</taxon>
        <taxon>Leptospirales</taxon>
        <taxon>Leptospiraceae</taxon>
        <taxon>Leptospira</taxon>
    </lineage>
</organism>
<dbReference type="OrthoDB" id="9792074at2"/>
<reference evidence="2 3" key="1">
    <citation type="submission" date="2017-07" db="EMBL/GenBank/DDBJ databases">
        <title>Leptospira spp. isolated from tropical soils.</title>
        <authorList>
            <person name="Thibeaux R."/>
            <person name="Iraola G."/>
            <person name="Ferres I."/>
            <person name="Bierque E."/>
            <person name="Girault D."/>
            <person name="Soupe-Gilbert M.-E."/>
            <person name="Picardeau M."/>
            <person name="Goarant C."/>
        </authorList>
    </citation>
    <scope>NUCLEOTIDE SEQUENCE [LARGE SCALE GENOMIC DNA]</scope>
    <source>
        <strain evidence="2 3">FH2-B-A1</strain>
    </source>
</reference>
<dbReference type="PANTHER" id="PTHR34385:SF1">
    <property type="entry name" value="PEPTIDOGLYCAN L-ALANYL-D-GLUTAMATE ENDOPEPTIDASE CWLK"/>
    <property type="match status" value="1"/>
</dbReference>
<evidence type="ECO:0000259" key="1">
    <source>
        <dbReference type="Pfam" id="PF02557"/>
    </source>
</evidence>
<keyword evidence="3" id="KW-1185">Reference proteome</keyword>
<dbReference type="CDD" id="cd14847">
    <property type="entry name" value="DD-carboxypeptidase_like"/>
    <property type="match status" value="1"/>
</dbReference>
<proteinExistence type="predicted"/>
<accession>A0A2N0AKN9</accession>
<dbReference type="Pfam" id="PF02557">
    <property type="entry name" value="VanY"/>
    <property type="match status" value="1"/>
</dbReference>
<dbReference type="InterPro" id="IPR003709">
    <property type="entry name" value="VanY-like_core_dom"/>
</dbReference>
<dbReference type="PANTHER" id="PTHR34385">
    <property type="entry name" value="D-ALANYL-D-ALANINE CARBOXYPEPTIDASE"/>
    <property type="match status" value="1"/>
</dbReference>
<comment type="caution">
    <text evidence="2">The sequence shown here is derived from an EMBL/GenBank/DDBJ whole genome shotgun (WGS) entry which is preliminary data.</text>
</comment>
<dbReference type="Proteomes" id="UP000232145">
    <property type="component" value="Unassembled WGS sequence"/>
</dbReference>
<evidence type="ECO:0000313" key="3">
    <source>
        <dbReference type="Proteomes" id="UP000232145"/>
    </source>
</evidence>
<dbReference type="RefSeq" id="WP_100741716.1">
    <property type="nucleotide sequence ID" value="NZ_NPDW01000001.1"/>
</dbReference>
<dbReference type="InterPro" id="IPR009045">
    <property type="entry name" value="Zn_M74/Hedgehog-like"/>
</dbReference>
<dbReference type="InterPro" id="IPR052179">
    <property type="entry name" value="DD-CPase-like"/>
</dbReference>
<dbReference type="AlphaFoldDB" id="A0A2N0AKN9"/>
<dbReference type="GO" id="GO:0006508">
    <property type="term" value="P:proteolysis"/>
    <property type="evidence" value="ECO:0007669"/>
    <property type="project" value="InterPro"/>
</dbReference>
<dbReference type="Gene3D" id="3.30.1380.10">
    <property type="match status" value="1"/>
</dbReference>
<dbReference type="GO" id="GO:0008233">
    <property type="term" value="F:peptidase activity"/>
    <property type="evidence" value="ECO:0007669"/>
    <property type="project" value="InterPro"/>
</dbReference>
<feature type="domain" description="D-alanyl-D-alanine carboxypeptidase-like core" evidence="1">
    <location>
        <begin position="62"/>
        <end position="209"/>
    </location>
</feature>
<sequence>MFRTKYISFLLVSLFLVCGEKPVKPSQSDLYLGIEKTSYLTGKFNSPGPLAPVILEDNEREHFLRPDVKKALHQMINDFEDSKPASYKQHIFLVSSFRNFSHQKGIWESKFTGKKVMRSPIKGKTADEIVGLILEFSSAPGTSRHHWGTDFDINALDNSYFEENGKGKILYDWLKQNASKYGFCQPYNRLSTRNNKGYQEEKWHWSYAPISNQLTKEWIKGYSAGEIQLAGSFLGADVLGDRALDYVSSINPDCEKIKSPTL</sequence>
<evidence type="ECO:0000313" key="2">
    <source>
        <dbReference type="EMBL" id="PJZ84830.1"/>
    </source>
</evidence>
<dbReference type="SUPFAM" id="SSF55166">
    <property type="entry name" value="Hedgehog/DD-peptidase"/>
    <property type="match status" value="1"/>
</dbReference>
<name>A0A2N0AKN9_9LEPT</name>
<protein>
    <submittedName>
        <fullName evidence="2">Peptidase M15</fullName>
    </submittedName>
</protein>
<gene>
    <name evidence="2" type="ORF">CH364_00680</name>
</gene>